<dbReference type="EMBL" id="CP042467">
    <property type="protein sequence ID" value="QED27449.1"/>
    <property type="molecule type" value="Genomic_DNA"/>
</dbReference>
<name>A0A5B8XVH0_9DELT</name>
<evidence type="ECO:0000313" key="1">
    <source>
        <dbReference type="EMBL" id="QED27449.1"/>
    </source>
</evidence>
<dbReference type="Gene3D" id="1.25.40.10">
    <property type="entry name" value="Tetratricopeptide repeat domain"/>
    <property type="match status" value="1"/>
</dbReference>
<dbReference type="Proteomes" id="UP000321595">
    <property type="component" value="Chromosome"/>
</dbReference>
<dbReference type="RefSeq" id="WP_146959134.1">
    <property type="nucleotide sequence ID" value="NZ_CP042467.1"/>
</dbReference>
<organism evidence="1 2">
    <name type="scientific">Microvenator marinus</name>
    <dbReference type="NCBI Taxonomy" id="2600177"/>
    <lineage>
        <taxon>Bacteria</taxon>
        <taxon>Deltaproteobacteria</taxon>
        <taxon>Bradymonadales</taxon>
        <taxon>Microvenatoraceae</taxon>
        <taxon>Microvenator</taxon>
    </lineage>
</organism>
<proteinExistence type="predicted"/>
<reference evidence="1 2" key="1">
    <citation type="submission" date="2019-08" db="EMBL/GenBank/DDBJ databases">
        <authorList>
            <person name="Liang Q."/>
        </authorList>
    </citation>
    <scope>NUCLEOTIDE SEQUENCE [LARGE SCALE GENOMIC DNA]</scope>
    <source>
        <strain evidence="1 2">V1718</strain>
    </source>
</reference>
<protein>
    <submittedName>
        <fullName evidence="1">Tetratricopeptide repeat protein</fullName>
    </submittedName>
</protein>
<gene>
    <name evidence="1" type="ORF">FRD01_09390</name>
</gene>
<sequence length="122" mass="13260">MPLKKDELYSVSMLGRELLELGRLDEARAIFEGLSATNPSEPFAWMGLGCVARAKGQLDASVDLFAHSVKLGAGSQAQLYLAEVLLSLRKIPEAKAQIQALLNDADPDIRGRATILQRRLNG</sequence>
<keyword evidence="2" id="KW-1185">Reference proteome</keyword>
<dbReference type="SUPFAM" id="SSF48452">
    <property type="entry name" value="TPR-like"/>
    <property type="match status" value="1"/>
</dbReference>
<dbReference type="Pfam" id="PF13432">
    <property type="entry name" value="TPR_16"/>
    <property type="match status" value="1"/>
</dbReference>
<dbReference type="InterPro" id="IPR011990">
    <property type="entry name" value="TPR-like_helical_dom_sf"/>
</dbReference>
<evidence type="ECO:0000313" key="2">
    <source>
        <dbReference type="Proteomes" id="UP000321595"/>
    </source>
</evidence>
<dbReference type="KEGG" id="bbae:FRD01_09390"/>
<accession>A0A5B8XVH0</accession>
<dbReference type="AlphaFoldDB" id="A0A5B8XVH0"/>